<evidence type="ECO:0000256" key="3">
    <source>
        <dbReference type="ARBA" id="ARBA00022475"/>
    </source>
</evidence>
<dbReference type="EMBL" id="AP022605">
    <property type="protein sequence ID" value="BBZ08512.1"/>
    <property type="molecule type" value="Genomic_DNA"/>
</dbReference>
<gene>
    <name evidence="10" type="ORF">AWC01_01775</name>
    <name evidence="9" type="ORF">MDOR_26810</name>
</gene>
<dbReference type="InterPro" id="IPR008693">
    <property type="entry name" value="MmpS"/>
</dbReference>
<dbReference type="KEGG" id="mdr:MDOR_26810"/>
<dbReference type="GO" id="GO:0005886">
    <property type="term" value="C:plasma membrane"/>
    <property type="evidence" value="ECO:0007669"/>
    <property type="project" value="UniProtKB-SubCell"/>
</dbReference>
<feature type="compositionally biased region" description="Pro residues" evidence="7">
    <location>
        <begin position="72"/>
        <end position="86"/>
    </location>
</feature>
<feature type="transmembrane region" description="Helical" evidence="8">
    <location>
        <begin position="91"/>
        <end position="112"/>
    </location>
</feature>
<dbReference type="OrthoDB" id="4753136at2"/>
<feature type="compositionally biased region" description="Basic and acidic residues" evidence="7">
    <location>
        <begin position="1"/>
        <end position="10"/>
    </location>
</feature>
<feature type="region of interest" description="Disordered" evidence="7">
    <location>
        <begin position="1"/>
        <end position="86"/>
    </location>
</feature>
<dbReference type="Proteomes" id="UP000193564">
    <property type="component" value="Unassembled WGS sequence"/>
</dbReference>
<accession>A0A1X1TL07</accession>
<dbReference type="Proteomes" id="UP000467201">
    <property type="component" value="Chromosome"/>
</dbReference>
<reference evidence="9" key="3">
    <citation type="submission" date="2020-02" db="EMBL/GenBank/DDBJ databases">
        <authorList>
            <person name="Matsumoto Y."/>
            <person name="Motooka D."/>
            <person name="Nakamura S."/>
        </authorList>
    </citation>
    <scope>NUCLEOTIDE SEQUENCE</scope>
    <source>
        <strain evidence="9">JCM 12405</strain>
    </source>
</reference>
<evidence type="ECO:0000256" key="4">
    <source>
        <dbReference type="ARBA" id="ARBA00022692"/>
    </source>
</evidence>
<comment type="subcellular location">
    <subcellularLocation>
        <location evidence="1">Cell membrane</location>
    </subcellularLocation>
</comment>
<evidence type="ECO:0000256" key="8">
    <source>
        <dbReference type="SAM" id="Phobius"/>
    </source>
</evidence>
<keyword evidence="4 8" id="KW-0812">Transmembrane</keyword>
<keyword evidence="5 8" id="KW-1133">Transmembrane helix</keyword>
<keyword evidence="6 8" id="KW-0472">Membrane</keyword>
<reference evidence="10 11" key="1">
    <citation type="submission" date="2016-01" db="EMBL/GenBank/DDBJ databases">
        <title>The new phylogeny of the genus Mycobacterium.</title>
        <authorList>
            <person name="Tarcisio F."/>
            <person name="Conor M."/>
            <person name="Antonella G."/>
            <person name="Elisabetta G."/>
            <person name="Giulia F.S."/>
            <person name="Sara T."/>
            <person name="Anna F."/>
            <person name="Clotilde B."/>
            <person name="Roberto B."/>
            <person name="Veronica D.S."/>
            <person name="Fabio R."/>
            <person name="Monica P."/>
            <person name="Olivier J."/>
            <person name="Enrico T."/>
            <person name="Nicola S."/>
        </authorList>
    </citation>
    <scope>NUCLEOTIDE SEQUENCE [LARGE SCALE GENOMIC DNA]</scope>
    <source>
        <strain evidence="10 11">DSM 44339</strain>
    </source>
</reference>
<organism evidence="10 11">
    <name type="scientific">Mycolicibacterium doricum</name>
    <dbReference type="NCBI Taxonomy" id="126673"/>
    <lineage>
        <taxon>Bacteria</taxon>
        <taxon>Bacillati</taxon>
        <taxon>Actinomycetota</taxon>
        <taxon>Actinomycetes</taxon>
        <taxon>Mycobacteriales</taxon>
        <taxon>Mycobacteriaceae</taxon>
        <taxon>Mycolicibacterium</taxon>
    </lineage>
</organism>
<evidence type="ECO:0000256" key="2">
    <source>
        <dbReference type="ARBA" id="ARBA00007531"/>
    </source>
</evidence>
<dbReference type="InterPro" id="IPR038468">
    <property type="entry name" value="MmpS_C"/>
</dbReference>
<keyword evidence="11" id="KW-1185">Reference proteome</keyword>
<feature type="compositionally biased region" description="Low complexity" evidence="7">
    <location>
        <begin position="131"/>
        <end position="147"/>
    </location>
</feature>
<protein>
    <submittedName>
        <fullName evidence="9">Membrane protein</fullName>
    </submittedName>
</protein>
<evidence type="ECO:0000256" key="5">
    <source>
        <dbReference type="ARBA" id="ARBA00022989"/>
    </source>
</evidence>
<dbReference type="Pfam" id="PF05423">
    <property type="entry name" value="Mycobact_memb"/>
    <property type="match status" value="1"/>
</dbReference>
<proteinExistence type="inferred from homology"/>
<comment type="similarity">
    <text evidence="2">Belongs to the MmpS family.</text>
</comment>
<feature type="region of interest" description="Disordered" evidence="7">
    <location>
        <begin position="118"/>
        <end position="172"/>
    </location>
</feature>
<dbReference type="Gene3D" id="2.60.40.2880">
    <property type="entry name" value="MmpS1-5, C-terminal soluble domain"/>
    <property type="match status" value="1"/>
</dbReference>
<feature type="compositionally biased region" description="Pro residues" evidence="7">
    <location>
        <begin position="148"/>
        <end position="168"/>
    </location>
</feature>
<evidence type="ECO:0000256" key="6">
    <source>
        <dbReference type="ARBA" id="ARBA00023136"/>
    </source>
</evidence>
<name>A0A1X1TL07_9MYCO</name>
<evidence type="ECO:0000256" key="1">
    <source>
        <dbReference type="ARBA" id="ARBA00004236"/>
    </source>
</evidence>
<reference evidence="9 12" key="2">
    <citation type="journal article" date="2019" name="Emerg. Microbes Infect.">
        <title>Comprehensive subspecies identification of 175 nontuberculous mycobacteria species based on 7547 genomic profiles.</title>
        <authorList>
            <person name="Matsumoto Y."/>
            <person name="Kinjo T."/>
            <person name="Motooka D."/>
            <person name="Nabeya D."/>
            <person name="Jung N."/>
            <person name="Uechi K."/>
            <person name="Horii T."/>
            <person name="Iida T."/>
            <person name="Fujita J."/>
            <person name="Nakamura S."/>
        </authorList>
    </citation>
    <scope>NUCLEOTIDE SEQUENCE [LARGE SCALE GENOMIC DNA]</scope>
    <source>
        <strain evidence="9 12">JCM 12405</strain>
    </source>
</reference>
<evidence type="ECO:0000313" key="12">
    <source>
        <dbReference type="Proteomes" id="UP000467201"/>
    </source>
</evidence>
<evidence type="ECO:0000313" key="9">
    <source>
        <dbReference type="EMBL" id="BBZ08512.1"/>
    </source>
</evidence>
<keyword evidence="3" id="KW-1003">Cell membrane</keyword>
<dbReference type="AlphaFoldDB" id="A0A1X1TL07"/>
<sequence length="257" mass="27179">MTESPRRDGAEPTQPLGERYQGQPDPAYANQSPYGPAYQPPAAPNPTERLSPYHQHGQYGYDPYSTGQYGPGYPPGGPQQPPPEGPKSPTWLWVLAGAVVVLVVALVIALVITDSSRQQTVVAPAPSMPEPTATTSQRPTTTSRIPTPVVPLPTTPQPSTAPPTPPPSESTDTVTYDVVGEGRVINITYTDTGGVPQTEFNVALPWSKQVELPSPARSSARISIINVGRDVTCSVAINGAQVEQNTGSGLTFCVGMR</sequence>
<evidence type="ECO:0000313" key="10">
    <source>
        <dbReference type="EMBL" id="ORV45265.1"/>
    </source>
</evidence>
<evidence type="ECO:0000313" key="11">
    <source>
        <dbReference type="Proteomes" id="UP000193564"/>
    </source>
</evidence>
<evidence type="ECO:0000256" key="7">
    <source>
        <dbReference type="SAM" id="MobiDB-lite"/>
    </source>
</evidence>
<dbReference type="EMBL" id="LQOS01000008">
    <property type="protein sequence ID" value="ORV45265.1"/>
    <property type="molecule type" value="Genomic_DNA"/>
</dbReference>
<dbReference type="RefSeq" id="WP_085187499.1">
    <property type="nucleotide sequence ID" value="NZ_AP022605.1"/>
</dbReference>